<evidence type="ECO:0000313" key="1">
    <source>
        <dbReference type="EMBL" id="SKC60092.1"/>
    </source>
</evidence>
<dbReference type="AlphaFoldDB" id="A0A1T5K8K1"/>
<keyword evidence="2" id="KW-1185">Reference proteome</keyword>
<dbReference type="Proteomes" id="UP000190961">
    <property type="component" value="Unassembled WGS sequence"/>
</dbReference>
<name>A0A1T5K8K1_9BACT</name>
<evidence type="ECO:0008006" key="3">
    <source>
        <dbReference type="Google" id="ProtNLM"/>
    </source>
</evidence>
<organism evidence="1 2">
    <name type="scientific">Ohtaekwangia koreensis</name>
    <dbReference type="NCBI Taxonomy" id="688867"/>
    <lineage>
        <taxon>Bacteria</taxon>
        <taxon>Pseudomonadati</taxon>
        <taxon>Bacteroidota</taxon>
        <taxon>Cytophagia</taxon>
        <taxon>Cytophagales</taxon>
        <taxon>Fulvivirgaceae</taxon>
        <taxon>Ohtaekwangia</taxon>
    </lineage>
</organism>
<dbReference type="EMBL" id="FUZU01000001">
    <property type="protein sequence ID" value="SKC60092.1"/>
    <property type="molecule type" value="Genomic_DNA"/>
</dbReference>
<protein>
    <recommendedName>
        <fullName evidence="3">Lipoprotein</fullName>
    </recommendedName>
</protein>
<gene>
    <name evidence="1" type="ORF">SAMN05660236_1931</name>
</gene>
<sequence>MKMKNLFTRISSSGLIAAIVLMTSCQDEDKRLTVQDTQDISEEALTDSYYQDIDDMGSVAIGTPSDSEFSGGRKASTITINDDRFDCNGVVVTVELDGASTVDIPKGKITVDFGTLGCADAKGNVRKGKLIFSYYKRRFQPGSSIVTTTENYYINGIKLEGVRTSTNITGSTEEAPKFQVSLTGGKATFADATVATRQSDITWSWIKGTTRALDQLVIDKVSTASGTTRGGRTYAVSLQEDLVYNRTCFFAVSGIKKYIIDGSKEIVINYTAGDCKTISVTVNGITRSLTVN</sequence>
<reference evidence="1 2" key="1">
    <citation type="submission" date="2017-02" db="EMBL/GenBank/DDBJ databases">
        <authorList>
            <person name="Peterson S.W."/>
        </authorList>
    </citation>
    <scope>NUCLEOTIDE SEQUENCE [LARGE SCALE GENOMIC DNA]</scope>
    <source>
        <strain evidence="1 2">DSM 25262</strain>
    </source>
</reference>
<proteinExistence type="predicted"/>
<dbReference type="PROSITE" id="PS51257">
    <property type="entry name" value="PROKAR_LIPOPROTEIN"/>
    <property type="match status" value="1"/>
</dbReference>
<accession>A0A1T5K8K1</accession>
<dbReference type="STRING" id="688867.SAMN05660236_1931"/>
<evidence type="ECO:0000313" key="2">
    <source>
        <dbReference type="Proteomes" id="UP000190961"/>
    </source>
</evidence>